<evidence type="ECO:0000313" key="2">
    <source>
        <dbReference type="Proteomes" id="UP000295724"/>
    </source>
</evidence>
<comment type="caution">
    <text evidence="1">The sequence shown here is derived from an EMBL/GenBank/DDBJ whole genome shotgun (WGS) entry which is preliminary data.</text>
</comment>
<proteinExistence type="predicted"/>
<keyword evidence="2" id="KW-1185">Reference proteome</keyword>
<dbReference type="AlphaFoldDB" id="A0A4R6XS46"/>
<organism evidence="1 2">
    <name type="scientific">Marinicella litoralis</name>
    <dbReference type="NCBI Taxonomy" id="644220"/>
    <lineage>
        <taxon>Bacteria</taxon>
        <taxon>Pseudomonadati</taxon>
        <taxon>Pseudomonadota</taxon>
        <taxon>Gammaproteobacteria</taxon>
        <taxon>Lysobacterales</taxon>
        <taxon>Marinicellaceae</taxon>
        <taxon>Marinicella</taxon>
    </lineage>
</organism>
<dbReference type="OrthoDB" id="10000161at2"/>
<sequence>MNWLIGLLLVVDTKEQLDLPETTATPNNIEHSIETEVTPPDIELLMFLAEWEAEDGEQWLDPDLFSHDDEFNQQLDKIKATDNEKDPDNH</sequence>
<protein>
    <submittedName>
        <fullName evidence="1">Uncharacterized protein</fullName>
    </submittedName>
</protein>
<dbReference type="Proteomes" id="UP000295724">
    <property type="component" value="Unassembled WGS sequence"/>
</dbReference>
<name>A0A4R6XS46_9GAMM</name>
<accession>A0A4R6XS46</accession>
<gene>
    <name evidence="1" type="ORF">C8D91_1745</name>
</gene>
<dbReference type="EMBL" id="SNZB01000003">
    <property type="protein sequence ID" value="TDR20767.1"/>
    <property type="molecule type" value="Genomic_DNA"/>
</dbReference>
<reference evidence="1 2" key="1">
    <citation type="submission" date="2019-03" db="EMBL/GenBank/DDBJ databases">
        <title>Genomic Encyclopedia of Type Strains, Phase IV (KMG-IV): sequencing the most valuable type-strain genomes for metagenomic binning, comparative biology and taxonomic classification.</title>
        <authorList>
            <person name="Goeker M."/>
        </authorList>
    </citation>
    <scope>NUCLEOTIDE SEQUENCE [LARGE SCALE GENOMIC DNA]</scope>
    <source>
        <strain evidence="1 2">DSM 25488</strain>
    </source>
</reference>
<evidence type="ECO:0000313" key="1">
    <source>
        <dbReference type="EMBL" id="TDR20767.1"/>
    </source>
</evidence>
<dbReference type="RefSeq" id="WP_099018592.1">
    <property type="nucleotide sequence ID" value="NZ_NIHB01000001.1"/>
</dbReference>